<keyword evidence="5" id="KW-0239">DNA-directed DNA polymerase</keyword>
<comment type="caution">
    <text evidence="8">The sequence shown here is derived from an EMBL/GenBank/DDBJ whole genome shotgun (WGS) entry which is preliminary data.</text>
</comment>
<protein>
    <recommendedName>
        <fullName evidence="1">DNA-directed DNA polymerase</fullName>
        <ecNumber evidence="1">2.7.7.7</ecNumber>
    </recommendedName>
</protein>
<dbReference type="EC" id="2.7.7.7" evidence="1"/>
<dbReference type="Pfam" id="PF02811">
    <property type="entry name" value="PHP"/>
    <property type="match status" value="1"/>
</dbReference>
<dbReference type="SMART" id="SM00481">
    <property type="entry name" value="POLIIIAc"/>
    <property type="match status" value="1"/>
</dbReference>
<evidence type="ECO:0000256" key="6">
    <source>
        <dbReference type="ARBA" id="ARBA00049244"/>
    </source>
</evidence>
<dbReference type="Pfam" id="PF07733">
    <property type="entry name" value="DNA_pol3_alpha"/>
    <property type="match status" value="1"/>
</dbReference>
<name>A0A644UAP1_9ZZZZ</name>
<evidence type="ECO:0000313" key="8">
    <source>
        <dbReference type="EMBL" id="MPL75940.1"/>
    </source>
</evidence>
<proteinExistence type="predicted"/>
<dbReference type="GO" id="GO:0003887">
    <property type="term" value="F:DNA-directed DNA polymerase activity"/>
    <property type="evidence" value="ECO:0007669"/>
    <property type="project" value="UniProtKB-KW"/>
</dbReference>
<keyword evidence="4" id="KW-0235">DNA replication</keyword>
<dbReference type="EMBL" id="VSSQ01000093">
    <property type="protein sequence ID" value="MPL75940.1"/>
    <property type="molecule type" value="Genomic_DNA"/>
</dbReference>
<dbReference type="InterPro" id="IPR004805">
    <property type="entry name" value="DnaE2/DnaE/PolC"/>
</dbReference>
<dbReference type="InterPro" id="IPR003141">
    <property type="entry name" value="Pol/His_phosphatase_N"/>
</dbReference>
<evidence type="ECO:0000256" key="3">
    <source>
        <dbReference type="ARBA" id="ARBA00022695"/>
    </source>
</evidence>
<evidence type="ECO:0000256" key="2">
    <source>
        <dbReference type="ARBA" id="ARBA00022679"/>
    </source>
</evidence>
<keyword evidence="3 8" id="KW-0548">Nucleotidyltransferase</keyword>
<organism evidence="8">
    <name type="scientific">bioreactor metagenome</name>
    <dbReference type="NCBI Taxonomy" id="1076179"/>
    <lineage>
        <taxon>unclassified sequences</taxon>
        <taxon>metagenomes</taxon>
        <taxon>ecological metagenomes</taxon>
    </lineage>
</organism>
<dbReference type="AlphaFoldDB" id="A0A644UAP1"/>
<accession>A0A644UAP1</accession>
<dbReference type="PANTHER" id="PTHR32294">
    <property type="entry name" value="DNA POLYMERASE III SUBUNIT ALPHA"/>
    <property type="match status" value="1"/>
</dbReference>
<reference evidence="8" key="1">
    <citation type="submission" date="2019-08" db="EMBL/GenBank/DDBJ databases">
        <authorList>
            <person name="Kucharzyk K."/>
            <person name="Murdoch R.W."/>
            <person name="Higgins S."/>
            <person name="Loffler F."/>
        </authorList>
    </citation>
    <scope>NUCLEOTIDE SEQUENCE</scope>
</reference>
<dbReference type="InterPro" id="IPR016195">
    <property type="entry name" value="Pol/histidinol_Pase-like"/>
</dbReference>
<dbReference type="GO" id="GO:0006260">
    <property type="term" value="P:DNA replication"/>
    <property type="evidence" value="ECO:0007669"/>
    <property type="project" value="UniProtKB-KW"/>
</dbReference>
<evidence type="ECO:0000259" key="7">
    <source>
        <dbReference type="SMART" id="SM00481"/>
    </source>
</evidence>
<dbReference type="SUPFAM" id="SSF89550">
    <property type="entry name" value="PHP domain-like"/>
    <property type="match status" value="1"/>
</dbReference>
<dbReference type="InterPro" id="IPR029460">
    <property type="entry name" value="DNAPol_HHH"/>
</dbReference>
<gene>
    <name evidence="8" type="primary">dnaE1_1</name>
    <name evidence="8" type="ORF">SDC9_21783</name>
</gene>
<dbReference type="GO" id="GO:0008408">
    <property type="term" value="F:3'-5' exonuclease activity"/>
    <property type="evidence" value="ECO:0007669"/>
    <property type="project" value="InterPro"/>
</dbReference>
<feature type="domain" description="Polymerase/histidinol phosphatase N-terminal" evidence="7">
    <location>
        <begin position="22"/>
        <end position="89"/>
    </location>
</feature>
<evidence type="ECO:0000256" key="1">
    <source>
        <dbReference type="ARBA" id="ARBA00012417"/>
    </source>
</evidence>
<comment type="catalytic activity">
    <reaction evidence="6">
        <text>DNA(n) + a 2'-deoxyribonucleoside 5'-triphosphate = DNA(n+1) + diphosphate</text>
        <dbReference type="Rhea" id="RHEA:22508"/>
        <dbReference type="Rhea" id="RHEA-COMP:17339"/>
        <dbReference type="Rhea" id="RHEA-COMP:17340"/>
        <dbReference type="ChEBI" id="CHEBI:33019"/>
        <dbReference type="ChEBI" id="CHEBI:61560"/>
        <dbReference type="ChEBI" id="CHEBI:173112"/>
        <dbReference type="EC" id="2.7.7.7"/>
    </reaction>
</comment>
<evidence type="ECO:0000256" key="5">
    <source>
        <dbReference type="ARBA" id="ARBA00022932"/>
    </source>
</evidence>
<dbReference type="Pfam" id="PF14579">
    <property type="entry name" value="HHH_6"/>
    <property type="match status" value="1"/>
</dbReference>
<sequence>MVSATGIQSGFFSSKTLNFLHVHLSFNSYYSLRYGTISIGQIPGLALEAGAEAALLTDINNTSGTIDFVKACKKSGIRPMAGVEFRDGNRLLYTGIAENNRGFRELNDLLTRSNLQGTPLPWPAPPFRDVLVIYPFGSRQVAEMAENEFTGVSIADINKLPLSDYRKHPDRYLIHNPVSFADEKGYELHRYLRAIDNNILLSRLTPEMVAGGHHMMISHDELRNIFADYPGLIRNTERLTGRCSIDFDYHTIKNKKTFTGSMYDDRLLLEKLAAEGLAYRYGKNNREAAARVRHELDIIDRLGFGAYFLITWDIIRYSMSRGFYHVGRGSGANSIVAYCLRITDVDPIELNLYFERFLNPRRSSPPDFDIDYSWKERDDVLDYIFKRYGREHTALLGATSTFKGKSTLRELGKVMGLPKAELDRLVDEPNNPLNQDNITRHIAELGTRMTDFPNIRSIHAGGVLISEEPITCYTALDLPPKSMPVTQWDMYVAEDLRFEKLDILSQRGIGHIRDCVDIIRASSGISIDIHQVEKFKQDERVKTQLRNAETNGCFYIESPAMRGLLKKLRCDNYLSLVAASSIIRPGVARSGMMREYIRRFHDPGGFEYIHPVMKEQLSETYGVMVYQEDVLKICHHFAGLDLADADVLRRAMSGKYRSRVEFQKIIDKFFSNCREKGYPDAITNEVWRQIESFAGYSFSKAHSASFAVESYQSLFLKTYFPVEFMVAVINNFGGFYQSWVYFNEARRCGATIELPCINNSNYLNTLNVKAIYMGFVHISGLESSVAENLLAERARNGPYAGLHDFIERVHPAMEQLIILIRTGALRFTGLGKQQLLWEAHMLTGKKQPEPAAVLFRQPVRHFSLPALVHNPLEDAYDEIELLDFPVSMTYFDMLQTSFRGEINAGQLAANTGRTVRMVGVLVTIKYVRTIKTEIMHFATFFDHEGEFFDSVHFPDIARAFPFRGRGIYLLLGKVVEEFGFPSLEVSKMAKLPMKSDPRYT</sequence>
<dbReference type="InterPro" id="IPR011708">
    <property type="entry name" value="DNA_pol3_alpha_NTPase_dom"/>
</dbReference>
<keyword evidence="2 8" id="KW-0808">Transferase</keyword>
<dbReference type="Pfam" id="PF17657">
    <property type="entry name" value="DNA_pol3_finger"/>
    <property type="match status" value="1"/>
</dbReference>
<evidence type="ECO:0000256" key="4">
    <source>
        <dbReference type="ARBA" id="ARBA00022705"/>
    </source>
</evidence>
<dbReference type="InterPro" id="IPR004013">
    <property type="entry name" value="PHP_dom"/>
</dbReference>
<dbReference type="Gene3D" id="3.20.20.140">
    <property type="entry name" value="Metal-dependent hydrolases"/>
    <property type="match status" value="2"/>
</dbReference>
<dbReference type="NCBIfam" id="TIGR00594">
    <property type="entry name" value="polc"/>
    <property type="match status" value="1"/>
</dbReference>
<dbReference type="Gene3D" id="1.10.150.870">
    <property type="match status" value="1"/>
</dbReference>
<dbReference type="InterPro" id="IPR040982">
    <property type="entry name" value="DNA_pol3_finger"/>
</dbReference>